<keyword evidence="1" id="KW-0812">Transmembrane</keyword>
<name>A0A1Y2CH99_9FUNG</name>
<feature type="transmembrane region" description="Helical" evidence="1">
    <location>
        <begin position="47"/>
        <end position="70"/>
    </location>
</feature>
<dbReference type="PANTHER" id="PTHR28008">
    <property type="entry name" value="DOMAIN PROTEIN, PUTATIVE (AFU_ORTHOLOGUE AFUA_3G10980)-RELATED"/>
    <property type="match status" value="1"/>
</dbReference>
<keyword evidence="1" id="KW-0472">Membrane</keyword>
<feature type="transmembrane region" description="Helical" evidence="1">
    <location>
        <begin position="129"/>
        <end position="150"/>
    </location>
</feature>
<feature type="transmembrane region" description="Helical" evidence="1">
    <location>
        <begin position="7"/>
        <end position="27"/>
    </location>
</feature>
<gene>
    <name evidence="2" type="ORF">BCR33DRAFT_715503</name>
</gene>
<evidence type="ECO:0000313" key="3">
    <source>
        <dbReference type="Proteomes" id="UP000193642"/>
    </source>
</evidence>
<dbReference type="OrthoDB" id="2131135at2759"/>
<dbReference type="AlphaFoldDB" id="A0A1Y2CH99"/>
<comment type="caution">
    <text evidence="2">The sequence shown here is derived from an EMBL/GenBank/DDBJ whole genome shotgun (WGS) entry which is preliminary data.</text>
</comment>
<evidence type="ECO:0008006" key="4">
    <source>
        <dbReference type="Google" id="ProtNLM"/>
    </source>
</evidence>
<reference evidence="2 3" key="1">
    <citation type="submission" date="2016-07" db="EMBL/GenBank/DDBJ databases">
        <title>Pervasive Adenine N6-methylation of Active Genes in Fungi.</title>
        <authorList>
            <consortium name="DOE Joint Genome Institute"/>
            <person name="Mondo S.J."/>
            <person name="Dannebaum R.O."/>
            <person name="Kuo R.C."/>
            <person name="Labutti K."/>
            <person name="Haridas S."/>
            <person name="Kuo A."/>
            <person name="Salamov A."/>
            <person name="Ahrendt S.R."/>
            <person name="Lipzen A."/>
            <person name="Sullivan W."/>
            <person name="Andreopoulos W.B."/>
            <person name="Clum A."/>
            <person name="Lindquist E."/>
            <person name="Daum C."/>
            <person name="Ramamoorthy G.K."/>
            <person name="Gryganskyi A."/>
            <person name="Culley D."/>
            <person name="Magnuson J.K."/>
            <person name="James T.Y."/>
            <person name="O'Malley M.A."/>
            <person name="Stajich J.E."/>
            <person name="Spatafora J.W."/>
            <person name="Visel A."/>
            <person name="Grigoriev I.V."/>
        </authorList>
    </citation>
    <scope>NUCLEOTIDE SEQUENCE [LARGE SCALE GENOMIC DNA]</scope>
    <source>
        <strain evidence="2 3">JEL800</strain>
    </source>
</reference>
<sequence length="182" mass="20318">MKHQPTAFLSLLPLSVIGSIMLLLGLLPNSVVNPYIPSLLRNDKLLHFIMFFLLTLSLFPAADYIISVLIRDARDYLPLHLQDTEATDRDMRRFVLKTQAVLCVAAAAAVASEVLQSTLTTRKFDAKDIVGNIGGAALAVTAATATFVYLSPESHRMQWNLADVSRLVMRPERWRRPSSRRV</sequence>
<dbReference type="PANTHER" id="PTHR28008:SF1">
    <property type="entry name" value="DOMAIN PROTEIN, PUTATIVE (AFU_ORTHOLOGUE AFUA_3G10980)-RELATED"/>
    <property type="match status" value="1"/>
</dbReference>
<organism evidence="2 3">
    <name type="scientific">Rhizoclosmatium globosum</name>
    <dbReference type="NCBI Taxonomy" id="329046"/>
    <lineage>
        <taxon>Eukaryota</taxon>
        <taxon>Fungi</taxon>
        <taxon>Fungi incertae sedis</taxon>
        <taxon>Chytridiomycota</taxon>
        <taxon>Chytridiomycota incertae sedis</taxon>
        <taxon>Chytridiomycetes</taxon>
        <taxon>Chytridiales</taxon>
        <taxon>Chytriomycetaceae</taxon>
        <taxon>Rhizoclosmatium</taxon>
    </lineage>
</organism>
<accession>A0A1Y2CH99</accession>
<keyword evidence="1" id="KW-1133">Transmembrane helix</keyword>
<keyword evidence="3" id="KW-1185">Reference proteome</keyword>
<feature type="transmembrane region" description="Helical" evidence="1">
    <location>
        <begin position="99"/>
        <end position="117"/>
    </location>
</feature>
<dbReference type="EMBL" id="MCGO01000016">
    <property type="protein sequence ID" value="ORY46409.1"/>
    <property type="molecule type" value="Genomic_DNA"/>
</dbReference>
<protein>
    <recommendedName>
        <fullName evidence="4">VanZ-like domain-containing protein</fullName>
    </recommendedName>
</protein>
<evidence type="ECO:0000313" key="2">
    <source>
        <dbReference type="EMBL" id="ORY46409.1"/>
    </source>
</evidence>
<dbReference type="Proteomes" id="UP000193642">
    <property type="component" value="Unassembled WGS sequence"/>
</dbReference>
<evidence type="ECO:0000256" key="1">
    <source>
        <dbReference type="SAM" id="Phobius"/>
    </source>
</evidence>
<proteinExistence type="predicted"/>